<organism evidence="4">
    <name type="scientific">Rodentolepis nana</name>
    <name type="common">Dwarf tapeworm</name>
    <name type="synonym">Hymenolepis nana</name>
    <dbReference type="NCBI Taxonomy" id="102285"/>
    <lineage>
        <taxon>Eukaryota</taxon>
        <taxon>Metazoa</taxon>
        <taxon>Spiralia</taxon>
        <taxon>Lophotrochozoa</taxon>
        <taxon>Platyhelminthes</taxon>
        <taxon>Cestoda</taxon>
        <taxon>Eucestoda</taxon>
        <taxon>Cyclophyllidea</taxon>
        <taxon>Hymenolepididae</taxon>
        <taxon>Rodentolepis</taxon>
    </lineage>
</organism>
<protein>
    <submittedName>
        <fullName evidence="4">PQQ_3 domain-containing protein</fullName>
    </submittedName>
</protein>
<reference evidence="2 3" key="2">
    <citation type="submission" date="2018-11" db="EMBL/GenBank/DDBJ databases">
        <authorList>
            <consortium name="Pathogen Informatics"/>
        </authorList>
    </citation>
    <scope>NUCLEOTIDE SEQUENCE [LARGE SCALE GENOMIC DNA]</scope>
</reference>
<evidence type="ECO:0000256" key="1">
    <source>
        <dbReference type="SAM" id="MobiDB-lite"/>
    </source>
</evidence>
<dbReference type="Proteomes" id="UP000278807">
    <property type="component" value="Unassembled WGS sequence"/>
</dbReference>
<dbReference type="EMBL" id="UZAE01007103">
    <property type="protein sequence ID" value="VDO02317.1"/>
    <property type="molecule type" value="Genomic_DNA"/>
</dbReference>
<accession>A0A0R3THC0</accession>
<evidence type="ECO:0000313" key="4">
    <source>
        <dbReference type="WBParaSite" id="HNAJ_0000646101-mRNA-1"/>
    </source>
</evidence>
<evidence type="ECO:0000313" key="2">
    <source>
        <dbReference type="EMBL" id="VDO02317.1"/>
    </source>
</evidence>
<evidence type="ECO:0000313" key="3">
    <source>
        <dbReference type="Proteomes" id="UP000278807"/>
    </source>
</evidence>
<keyword evidence="3" id="KW-1185">Reference proteome</keyword>
<gene>
    <name evidence="2" type="ORF">HNAJ_LOCUS6457</name>
</gene>
<dbReference type="AlphaFoldDB" id="A0A0R3THC0"/>
<proteinExistence type="predicted"/>
<feature type="region of interest" description="Disordered" evidence="1">
    <location>
        <begin position="61"/>
        <end position="88"/>
    </location>
</feature>
<dbReference type="STRING" id="102285.A0A0R3THC0"/>
<reference evidence="4" key="1">
    <citation type="submission" date="2017-02" db="UniProtKB">
        <authorList>
            <consortium name="WormBaseParasite"/>
        </authorList>
    </citation>
    <scope>IDENTIFICATION</scope>
</reference>
<dbReference type="WBParaSite" id="HNAJ_0000646101-mRNA-1">
    <property type="protein sequence ID" value="HNAJ_0000646101-mRNA-1"/>
    <property type="gene ID" value="HNAJ_0000646101"/>
</dbReference>
<sequence length="88" mass="10024">MGFQVFDIQGQYLWMLTSSLDALTEPKGLAILPSEELIAVVDTGNYRIKAFNLLHRAENTEPQIKESPSTNFSWKHPDQNDLDNDMMP</sequence>
<feature type="compositionally biased region" description="Polar residues" evidence="1">
    <location>
        <begin position="61"/>
        <end position="73"/>
    </location>
</feature>
<name>A0A0R3THC0_RODNA</name>